<dbReference type="CDD" id="cd07438">
    <property type="entry name" value="PHP_HisPPase_AMP"/>
    <property type="match status" value="1"/>
</dbReference>
<evidence type="ECO:0000259" key="1">
    <source>
        <dbReference type="SMART" id="SM00481"/>
    </source>
</evidence>
<feature type="domain" description="Polymerase/histidinol phosphatase N-terminal" evidence="1">
    <location>
        <begin position="2"/>
        <end position="67"/>
    </location>
</feature>
<name>A0ABV6LS34_9BACI</name>
<dbReference type="SUPFAM" id="SSF89550">
    <property type="entry name" value="PHP domain-like"/>
    <property type="match status" value="1"/>
</dbReference>
<protein>
    <submittedName>
        <fullName evidence="2">PHP domain-containing protein</fullName>
    </submittedName>
</protein>
<organism evidence="2 3">
    <name type="scientific">Pontibacillus salicampi</name>
    <dbReference type="NCBI Taxonomy" id="1449801"/>
    <lineage>
        <taxon>Bacteria</taxon>
        <taxon>Bacillati</taxon>
        <taxon>Bacillota</taxon>
        <taxon>Bacilli</taxon>
        <taxon>Bacillales</taxon>
        <taxon>Bacillaceae</taxon>
        <taxon>Pontibacillus</taxon>
    </lineage>
</organism>
<dbReference type="Proteomes" id="UP001589836">
    <property type="component" value="Unassembled WGS sequence"/>
</dbReference>
<dbReference type="Pfam" id="PF02811">
    <property type="entry name" value="PHP"/>
    <property type="match status" value="1"/>
</dbReference>
<keyword evidence="3" id="KW-1185">Reference proteome</keyword>
<comment type="caution">
    <text evidence="2">The sequence shown here is derived from an EMBL/GenBank/DDBJ whole genome shotgun (WGS) entry which is preliminary data.</text>
</comment>
<dbReference type="SMART" id="SM00481">
    <property type="entry name" value="POLIIIAc"/>
    <property type="match status" value="1"/>
</dbReference>
<dbReference type="EMBL" id="JBHLTP010000013">
    <property type="protein sequence ID" value="MFC0525122.1"/>
    <property type="molecule type" value="Genomic_DNA"/>
</dbReference>
<dbReference type="Gene3D" id="3.20.20.140">
    <property type="entry name" value="Metal-dependent hydrolases"/>
    <property type="match status" value="1"/>
</dbReference>
<dbReference type="InterPro" id="IPR052018">
    <property type="entry name" value="PHP_domain"/>
</dbReference>
<evidence type="ECO:0000313" key="2">
    <source>
        <dbReference type="EMBL" id="MFC0525122.1"/>
    </source>
</evidence>
<dbReference type="InterPro" id="IPR003141">
    <property type="entry name" value="Pol/His_phosphatase_N"/>
</dbReference>
<dbReference type="PANTHER" id="PTHR42924">
    <property type="entry name" value="EXONUCLEASE"/>
    <property type="match status" value="1"/>
</dbReference>
<reference evidence="2 3" key="1">
    <citation type="submission" date="2024-09" db="EMBL/GenBank/DDBJ databases">
        <authorList>
            <person name="Sun Q."/>
            <person name="Mori K."/>
        </authorList>
    </citation>
    <scope>NUCLEOTIDE SEQUENCE [LARGE SCALE GENOMIC DNA]</scope>
    <source>
        <strain evidence="2 3">NCAIM B.02529</strain>
    </source>
</reference>
<gene>
    <name evidence="2" type="ORF">ACFFGV_16195</name>
</gene>
<dbReference type="InterPro" id="IPR004013">
    <property type="entry name" value="PHP_dom"/>
</dbReference>
<dbReference type="RefSeq" id="WP_377349965.1">
    <property type="nucleotide sequence ID" value="NZ_JBHLTP010000013.1"/>
</dbReference>
<sequence>MIDLHCHTSTSDNTMSISEVIYHAKENGITHLAITDHDTTAGLAEAEQIGIEAGVTIIAGIEISAYDYKRDKRAHILGYHVSADNEELYHLCNPMVKKRHFASYEMVQKIAKAGYDVSWEEVQAYAKHSTSVYKQHIMHALMDKGYTDRIYGPLYKTLFAKGTAETEEGLAYTPIDYLDAIDAIRTINDIGGIAVLAHPAQFDNYEAVEEWTKHGLKGIEVYHPDHDEGLEAKTKQYAKTYGLIQTGGSDFHGGYGPSERFPLGSKNPGLQAVEALSKHMSFPAK</sequence>
<proteinExistence type="predicted"/>
<dbReference type="Gene3D" id="1.10.150.650">
    <property type="match status" value="1"/>
</dbReference>
<evidence type="ECO:0000313" key="3">
    <source>
        <dbReference type="Proteomes" id="UP001589836"/>
    </source>
</evidence>
<accession>A0ABV6LS34</accession>
<dbReference type="PANTHER" id="PTHR42924:SF3">
    <property type="entry name" value="POLYMERASE_HISTIDINOL PHOSPHATASE N-TERMINAL DOMAIN-CONTAINING PROTEIN"/>
    <property type="match status" value="1"/>
</dbReference>
<dbReference type="InterPro" id="IPR016195">
    <property type="entry name" value="Pol/histidinol_Pase-like"/>
</dbReference>